<proteinExistence type="predicted"/>
<dbReference type="Proteomes" id="UP000650224">
    <property type="component" value="Unassembled WGS sequence"/>
</dbReference>
<dbReference type="EMBL" id="JACSPR010000013">
    <property type="protein sequence ID" value="MBD8031240.1"/>
    <property type="molecule type" value="Genomic_DNA"/>
</dbReference>
<comment type="caution">
    <text evidence="2">The sequence shown here is derived from an EMBL/GenBank/DDBJ whole genome shotgun (WGS) entry which is preliminary data.</text>
</comment>
<gene>
    <name evidence="2" type="ORF">H9627_13105</name>
</gene>
<reference evidence="2 3" key="1">
    <citation type="submission" date="2020-08" db="EMBL/GenBank/DDBJ databases">
        <title>A Genomic Blueprint of the Chicken Gut Microbiome.</title>
        <authorList>
            <person name="Gilroy R."/>
            <person name="Ravi A."/>
            <person name="Getino M."/>
            <person name="Pursley I."/>
            <person name="Horton D.L."/>
            <person name="Alikhan N.-F."/>
            <person name="Baker D."/>
            <person name="Gharbi K."/>
            <person name="Hall N."/>
            <person name="Watson M."/>
            <person name="Adriaenssens E.M."/>
            <person name="Foster-Nyarko E."/>
            <person name="Jarju S."/>
            <person name="Secka A."/>
            <person name="Antonio M."/>
            <person name="Oren A."/>
            <person name="Chaudhuri R."/>
            <person name="La Ragione R.M."/>
            <person name="Hildebrand F."/>
            <person name="Pallen M.J."/>
        </authorList>
    </citation>
    <scope>NUCLEOTIDE SEQUENCE [LARGE SCALE GENOMIC DNA]</scope>
    <source>
        <strain evidence="2 3">Sa1YVA5</strain>
    </source>
</reference>
<evidence type="ECO:0000313" key="3">
    <source>
        <dbReference type="Proteomes" id="UP000650224"/>
    </source>
</evidence>
<sequence length="62" mass="6724">MTDGSAPIPRDPRNPRPGETAPPVPEAIEARLQEILSRHPVTLAEEAGILEEAHRLLHDALA</sequence>
<organism evidence="2 3">
    <name type="scientific">Corynebacterium gallinarum</name>
    <dbReference type="NCBI Taxonomy" id="2762214"/>
    <lineage>
        <taxon>Bacteria</taxon>
        <taxon>Bacillati</taxon>
        <taxon>Actinomycetota</taxon>
        <taxon>Actinomycetes</taxon>
        <taxon>Mycobacteriales</taxon>
        <taxon>Corynebacteriaceae</taxon>
        <taxon>Corynebacterium</taxon>
    </lineage>
</organism>
<dbReference type="AlphaFoldDB" id="A0A8I0HL69"/>
<name>A0A8I0HL69_9CORY</name>
<feature type="region of interest" description="Disordered" evidence="1">
    <location>
        <begin position="1"/>
        <end position="24"/>
    </location>
</feature>
<evidence type="ECO:0000313" key="2">
    <source>
        <dbReference type="EMBL" id="MBD8031240.1"/>
    </source>
</evidence>
<accession>A0A8I0HL69</accession>
<protein>
    <submittedName>
        <fullName evidence="2">Uncharacterized protein</fullName>
    </submittedName>
</protein>
<evidence type="ECO:0000256" key="1">
    <source>
        <dbReference type="SAM" id="MobiDB-lite"/>
    </source>
</evidence>
<dbReference type="RefSeq" id="WP_191734479.1">
    <property type="nucleotide sequence ID" value="NZ_JACSPR010000013.1"/>
</dbReference>
<keyword evidence="3" id="KW-1185">Reference proteome</keyword>